<feature type="domain" description="Peptidase S1" evidence="5">
    <location>
        <begin position="1"/>
        <end position="229"/>
    </location>
</feature>
<accession>A0A835CV12</accession>
<dbReference type="GO" id="GO:0006508">
    <property type="term" value="P:proteolysis"/>
    <property type="evidence" value="ECO:0007669"/>
    <property type="project" value="UniProtKB-KW"/>
</dbReference>
<dbReference type="GO" id="GO:0004252">
    <property type="term" value="F:serine-type endopeptidase activity"/>
    <property type="evidence" value="ECO:0007669"/>
    <property type="project" value="InterPro"/>
</dbReference>
<dbReference type="PANTHER" id="PTHR24276">
    <property type="entry name" value="POLYSERASE-RELATED"/>
    <property type="match status" value="1"/>
</dbReference>
<evidence type="ECO:0000259" key="5">
    <source>
        <dbReference type="PROSITE" id="PS50240"/>
    </source>
</evidence>
<dbReference type="Pfam" id="PF00089">
    <property type="entry name" value="Trypsin"/>
    <property type="match status" value="1"/>
</dbReference>
<dbReference type="Gene3D" id="2.40.10.10">
    <property type="entry name" value="Trypsin-like serine proteases"/>
    <property type="match status" value="1"/>
</dbReference>
<evidence type="ECO:0000256" key="2">
    <source>
        <dbReference type="ARBA" id="ARBA00022801"/>
    </source>
</evidence>
<keyword evidence="1" id="KW-0645">Protease</keyword>
<proteinExistence type="predicted"/>
<evidence type="ECO:0000256" key="3">
    <source>
        <dbReference type="ARBA" id="ARBA00022825"/>
    </source>
</evidence>
<dbReference type="OrthoDB" id="7840639at2759"/>
<evidence type="ECO:0000256" key="1">
    <source>
        <dbReference type="ARBA" id="ARBA00022670"/>
    </source>
</evidence>
<keyword evidence="4" id="KW-1015">Disulfide bond</keyword>
<keyword evidence="2" id="KW-0378">Hydrolase</keyword>
<keyword evidence="3" id="KW-0720">Serine protease</keyword>
<dbReference type="InterPro" id="IPR050430">
    <property type="entry name" value="Peptidase_S1"/>
</dbReference>
<organism evidence="6 7">
    <name type="scientific">Aphidius gifuensis</name>
    <name type="common">Parasitoid wasp</name>
    <dbReference type="NCBI Taxonomy" id="684658"/>
    <lineage>
        <taxon>Eukaryota</taxon>
        <taxon>Metazoa</taxon>
        <taxon>Ecdysozoa</taxon>
        <taxon>Arthropoda</taxon>
        <taxon>Hexapoda</taxon>
        <taxon>Insecta</taxon>
        <taxon>Pterygota</taxon>
        <taxon>Neoptera</taxon>
        <taxon>Endopterygota</taxon>
        <taxon>Hymenoptera</taxon>
        <taxon>Apocrita</taxon>
        <taxon>Ichneumonoidea</taxon>
        <taxon>Braconidae</taxon>
        <taxon>Aphidiinae</taxon>
        <taxon>Aphidius</taxon>
    </lineage>
</organism>
<gene>
    <name evidence="6" type="ORF">HCN44_005269</name>
</gene>
<reference evidence="6 7" key="1">
    <citation type="submission" date="2020-08" db="EMBL/GenBank/DDBJ databases">
        <title>Aphidius gifuensis genome sequencing and assembly.</title>
        <authorList>
            <person name="Du Z."/>
        </authorList>
    </citation>
    <scope>NUCLEOTIDE SEQUENCE [LARGE SCALE GENOMIC DNA]</scope>
    <source>
        <strain evidence="6">YNYX2018</strain>
        <tissue evidence="6">Adults</tissue>
    </source>
</reference>
<dbReference type="Proteomes" id="UP000639338">
    <property type="component" value="Unassembled WGS sequence"/>
</dbReference>
<protein>
    <recommendedName>
        <fullName evidence="5">Peptidase S1 domain-containing protein</fullName>
    </recommendedName>
</protein>
<dbReference type="InterPro" id="IPR009003">
    <property type="entry name" value="Peptidase_S1_PA"/>
</dbReference>
<name>A0A835CV12_APHGI</name>
<dbReference type="SUPFAM" id="SSF50494">
    <property type="entry name" value="Trypsin-like serine proteases"/>
    <property type="match status" value="1"/>
</dbReference>
<comment type="caution">
    <text evidence="6">The sequence shown here is derived from an EMBL/GenBank/DDBJ whole genome shotgun (WGS) entry which is preliminary data.</text>
</comment>
<dbReference type="FunFam" id="2.40.10.10:FF:000068">
    <property type="entry name" value="transmembrane protease serine 2"/>
    <property type="match status" value="1"/>
</dbReference>
<sequence length="232" mass="25806">MGGSRAQIEDFSSHVSVMFQKYPMCGGSIIDELHVVTAACCAVHYRGVFYSNLIVVAGADDLDDISPSNVYSVSFITFHENYLPRDLWVHDIAILTLTRPIIFSPKILPTPLLTQKLHVETPSRIPSFGQTYPSPILHYSRFLRVLNILAIAHHRCSNYYELFGNLNQNQNCILLPSPDSSVLMGDGGSGIYSQRRLLGIASFVAVNIGSPAVYTSIPPYLDFRNHNSIIYV</sequence>
<dbReference type="InterPro" id="IPR001254">
    <property type="entry name" value="Trypsin_dom"/>
</dbReference>
<keyword evidence="7" id="KW-1185">Reference proteome</keyword>
<dbReference type="InterPro" id="IPR043504">
    <property type="entry name" value="Peptidase_S1_PA_chymotrypsin"/>
</dbReference>
<evidence type="ECO:0000313" key="6">
    <source>
        <dbReference type="EMBL" id="KAF7996992.1"/>
    </source>
</evidence>
<dbReference type="PANTHER" id="PTHR24276:SF91">
    <property type="entry name" value="AT26814P-RELATED"/>
    <property type="match status" value="1"/>
</dbReference>
<dbReference type="EMBL" id="JACMRX010000001">
    <property type="protein sequence ID" value="KAF7996992.1"/>
    <property type="molecule type" value="Genomic_DNA"/>
</dbReference>
<dbReference type="PROSITE" id="PS50240">
    <property type="entry name" value="TRYPSIN_DOM"/>
    <property type="match status" value="1"/>
</dbReference>
<evidence type="ECO:0000313" key="7">
    <source>
        <dbReference type="Proteomes" id="UP000639338"/>
    </source>
</evidence>
<evidence type="ECO:0000256" key="4">
    <source>
        <dbReference type="ARBA" id="ARBA00023157"/>
    </source>
</evidence>
<dbReference type="SMART" id="SM00020">
    <property type="entry name" value="Tryp_SPc"/>
    <property type="match status" value="1"/>
</dbReference>
<dbReference type="AlphaFoldDB" id="A0A835CV12"/>